<dbReference type="PROSITE" id="PS50109">
    <property type="entry name" value="HIS_KIN"/>
    <property type="match status" value="1"/>
</dbReference>
<dbReference type="EMBL" id="JAUIQD010000005">
    <property type="protein sequence ID" value="KAK3350200.1"/>
    <property type="molecule type" value="Genomic_DNA"/>
</dbReference>
<dbReference type="PROSITE" id="PS50110">
    <property type="entry name" value="RESPONSE_REGULATORY"/>
    <property type="match status" value="1"/>
</dbReference>
<dbReference type="SMART" id="SM00448">
    <property type="entry name" value="REC"/>
    <property type="match status" value="1"/>
</dbReference>
<evidence type="ECO:0000313" key="7">
    <source>
        <dbReference type="Proteomes" id="UP001275084"/>
    </source>
</evidence>
<feature type="domain" description="Response regulatory" evidence="5">
    <location>
        <begin position="1127"/>
        <end position="1248"/>
    </location>
</feature>
<feature type="compositionally biased region" description="Polar residues" evidence="3">
    <location>
        <begin position="653"/>
        <end position="679"/>
    </location>
</feature>
<dbReference type="Pfam" id="PF00072">
    <property type="entry name" value="Response_reg"/>
    <property type="match status" value="1"/>
</dbReference>
<dbReference type="GO" id="GO:0000155">
    <property type="term" value="F:phosphorelay sensor kinase activity"/>
    <property type="evidence" value="ECO:0007669"/>
    <property type="project" value="InterPro"/>
</dbReference>
<keyword evidence="7" id="KW-1185">Reference proteome</keyword>
<dbReference type="InterPro" id="IPR001789">
    <property type="entry name" value="Sig_transdc_resp-reg_receiver"/>
</dbReference>
<dbReference type="CDD" id="cd17546">
    <property type="entry name" value="REC_hyHK_CKI1_RcsC-like"/>
    <property type="match status" value="1"/>
</dbReference>
<accession>A0AAJ0MDE7</accession>
<reference evidence="6" key="1">
    <citation type="journal article" date="2023" name="Mol. Phylogenet. Evol.">
        <title>Genome-scale phylogeny and comparative genomics of the fungal order Sordariales.</title>
        <authorList>
            <person name="Hensen N."/>
            <person name="Bonometti L."/>
            <person name="Westerberg I."/>
            <person name="Brannstrom I.O."/>
            <person name="Guillou S."/>
            <person name="Cros-Aarteil S."/>
            <person name="Calhoun S."/>
            <person name="Haridas S."/>
            <person name="Kuo A."/>
            <person name="Mondo S."/>
            <person name="Pangilinan J."/>
            <person name="Riley R."/>
            <person name="LaButti K."/>
            <person name="Andreopoulos B."/>
            <person name="Lipzen A."/>
            <person name="Chen C."/>
            <person name="Yan M."/>
            <person name="Daum C."/>
            <person name="Ng V."/>
            <person name="Clum A."/>
            <person name="Steindorff A."/>
            <person name="Ohm R.A."/>
            <person name="Martin F."/>
            <person name="Silar P."/>
            <person name="Natvig D.O."/>
            <person name="Lalanne C."/>
            <person name="Gautier V."/>
            <person name="Ament-Velasquez S.L."/>
            <person name="Kruys A."/>
            <person name="Hutchinson M.I."/>
            <person name="Powell A.J."/>
            <person name="Barry K."/>
            <person name="Miller A.N."/>
            <person name="Grigoriev I.V."/>
            <person name="Debuchy R."/>
            <person name="Gladieux P."/>
            <person name="Hiltunen Thoren M."/>
            <person name="Johannesson H."/>
        </authorList>
    </citation>
    <scope>NUCLEOTIDE SEQUENCE</scope>
    <source>
        <strain evidence="6">CBS 955.72</strain>
    </source>
</reference>
<organism evidence="6 7">
    <name type="scientific">Lasiosphaeria hispida</name>
    <dbReference type="NCBI Taxonomy" id="260671"/>
    <lineage>
        <taxon>Eukaryota</taxon>
        <taxon>Fungi</taxon>
        <taxon>Dikarya</taxon>
        <taxon>Ascomycota</taxon>
        <taxon>Pezizomycotina</taxon>
        <taxon>Sordariomycetes</taxon>
        <taxon>Sordariomycetidae</taxon>
        <taxon>Sordariales</taxon>
        <taxon>Lasiosphaeriaceae</taxon>
        <taxon>Lasiosphaeria</taxon>
    </lineage>
</organism>
<dbReference type="Proteomes" id="UP001275084">
    <property type="component" value="Unassembled WGS sequence"/>
</dbReference>
<dbReference type="CDD" id="cd00082">
    <property type="entry name" value="HisKA"/>
    <property type="match status" value="1"/>
</dbReference>
<dbReference type="Pfam" id="PF02518">
    <property type="entry name" value="HATPase_c"/>
    <property type="match status" value="1"/>
</dbReference>
<evidence type="ECO:0000259" key="4">
    <source>
        <dbReference type="PROSITE" id="PS50109"/>
    </source>
</evidence>
<feature type="compositionally biased region" description="Polar residues" evidence="3">
    <location>
        <begin position="8"/>
        <end position="19"/>
    </location>
</feature>
<dbReference type="InterPro" id="IPR004358">
    <property type="entry name" value="Sig_transdc_His_kin-like_C"/>
</dbReference>
<evidence type="ECO:0000313" key="6">
    <source>
        <dbReference type="EMBL" id="KAK3350200.1"/>
    </source>
</evidence>
<dbReference type="InterPro" id="IPR003594">
    <property type="entry name" value="HATPase_dom"/>
</dbReference>
<evidence type="ECO:0000259" key="5">
    <source>
        <dbReference type="PROSITE" id="PS50110"/>
    </source>
</evidence>
<keyword evidence="1 2" id="KW-0597">Phosphoprotein</keyword>
<feature type="region of interest" description="Disordered" evidence="3">
    <location>
        <begin position="1"/>
        <end position="23"/>
    </location>
</feature>
<dbReference type="PANTHER" id="PTHR43719:SF69">
    <property type="entry name" value="HISTIDINE KINASE G7"/>
    <property type="match status" value="1"/>
</dbReference>
<dbReference type="SMART" id="SM00388">
    <property type="entry name" value="HisKA"/>
    <property type="match status" value="1"/>
</dbReference>
<proteinExistence type="predicted"/>
<feature type="domain" description="Histidine kinase" evidence="4">
    <location>
        <begin position="592"/>
        <end position="882"/>
    </location>
</feature>
<reference evidence="6" key="2">
    <citation type="submission" date="2023-06" db="EMBL/GenBank/DDBJ databases">
        <authorList>
            <consortium name="Lawrence Berkeley National Laboratory"/>
            <person name="Haridas S."/>
            <person name="Hensen N."/>
            <person name="Bonometti L."/>
            <person name="Westerberg I."/>
            <person name="Brannstrom I.O."/>
            <person name="Guillou S."/>
            <person name="Cros-Aarteil S."/>
            <person name="Calhoun S."/>
            <person name="Kuo A."/>
            <person name="Mondo S."/>
            <person name="Pangilinan J."/>
            <person name="Riley R."/>
            <person name="Labutti K."/>
            <person name="Andreopoulos B."/>
            <person name="Lipzen A."/>
            <person name="Chen C."/>
            <person name="Yanf M."/>
            <person name="Daum C."/>
            <person name="Ng V."/>
            <person name="Clum A."/>
            <person name="Steindorff A."/>
            <person name="Ohm R."/>
            <person name="Martin F."/>
            <person name="Silar P."/>
            <person name="Natvig D."/>
            <person name="Lalanne C."/>
            <person name="Gautier V."/>
            <person name="Ament-Velasquez S.L."/>
            <person name="Kruys A."/>
            <person name="Hutchinson M.I."/>
            <person name="Powell A.J."/>
            <person name="Barry K."/>
            <person name="Miller A.N."/>
            <person name="Grigoriev I.V."/>
            <person name="Debuchy R."/>
            <person name="Gladieux P."/>
            <person name="Thoren M.H."/>
            <person name="Johannesson H."/>
        </authorList>
    </citation>
    <scope>NUCLEOTIDE SEQUENCE</scope>
    <source>
        <strain evidence="6">CBS 955.72</strain>
    </source>
</reference>
<dbReference type="Gene3D" id="1.10.287.130">
    <property type="match status" value="1"/>
</dbReference>
<evidence type="ECO:0000256" key="2">
    <source>
        <dbReference type="PROSITE-ProRule" id="PRU00169"/>
    </source>
</evidence>
<dbReference type="InterPro" id="IPR036890">
    <property type="entry name" value="HATPase_C_sf"/>
</dbReference>
<dbReference type="SUPFAM" id="SSF47384">
    <property type="entry name" value="Homodimeric domain of signal transducing histidine kinase"/>
    <property type="match status" value="1"/>
</dbReference>
<feature type="region of interest" description="Disordered" evidence="3">
    <location>
        <begin position="290"/>
        <end position="344"/>
    </location>
</feature>
<feature type="modified residue" description="4-aspartylphosphate" evidence="2">
    <location>
        <position position="1178"/>
    </location>
</feature>
<dbReference type="InterPro" id="IPR036097">
    <property type="entry name" value="HisK_dim/P_sf"/>
</dbReference>
<dbReference type="Gene3D" id="3.40.50.2300">
    <property type="match status" value="1"/>
</dbReference>
<dbReference type="PANTHER" id="PTHR43719">
    <property type="entry name" value="TWO-COMPONENT HISTIDINE KINASE"/>
    <property type="match status" value="1"/>
</dbReference>
<dbReference type="Gene3D" id="3.30.565.10">
    <property type="entry name" value="Histidine kinase-like ATPase, C-terminal domain"/>
    <property type="match status" value="1"/>
</dbReference>
<dbReference type="PRINTS" id="PR00344">
    <property type="entry name" value="BCTRLSENSOR"/>
</dbReference>
<comment type="caution">
    <text evidence="6">The sequence shown here is derived from an EMBL/GenBank/DDBJ whole genome shotgun (WGS) entry which is preliminary data.</text>
</comment>
<dbReference type="SUPFAM" id="SSF55781">
    <property type="entry name" value="GAF domain-like"/>
    <property type="match status" value="1"/>
</dbReference>
<dbReference type="SMART" id="SM00387">
    <property type="entry name" value="HATPase_c"/>
    <property type="match status" value="1"/>
</dbReference>
<feature type="region of interest" description="Disordered" evidence="3">
    <location>
        <begin position="721"/>
        <end position="741"/>
    </location>
</feature>
<protein>
    <submittedName>
        <fullName evidence="6">Hsp90-like protein</fullName>
    </submittedName>
</protein>
<dbReference type="AlphaFoldDB" id="A0AAJ0MDE7"/>
<sequence length="1250" mass="137137">MPPKQTADIMTTASPQPVSETARERETFKYARYDDLGISTAKLQRPTTPPPYKPIPTSVLSSTPDPCLTAFAQLGLYRLGTTHSIVSLFDRTYQHFVAEAIRCAPLCPDGPPVPEGQVVLCGTAIPRATSLCEHVLTGPAEAAVVPGTAHGHHPINLPVSIIPDLNLDHRFCHIQDKYRRFYAGVPIRSPSGVNIGVYCVIDNKPRPGGLTPDQIQFIRDISKTVMDYLEAKRTSEYYRRGERMVRGLGSFVEGQATLSNWSDSPNKSFFQDIPGVREGILNKKLQEEEAPGQLPKAAKHNPSPTPCEDSAKPVNVASRPRGLSSVSVPREVKKPQHSSADQLQTDVERVFSKAANVIREAVEVEGVVFFDASVRSFGGLIGKEVSEPPILTRLPSGESSSDEGGVQPQGYTEQNICNVLGFSTSSSSSINSDKPPRNSVAIPERLLRRLLQRYHHGHIFNFETDGSILDNPSPEFEDVSPMSPWFTKTYFSTDVDGAKRTEFKRSRSRRDIASSLLKMFPGAKSVAFVPLFDGPKNRWFAGSFVWTKTPTRIFTVENELSYLRVFGLTTMAEVARLHTKSADKAKTDILGSISHELRSPLHGVVGAVELLRNTVLDRGQENILRTIETSGRTLLDTIDHLLDYSRISNQMRSKLDRSASSTDITKHQSNSPGPPSSASELPVHLDRLAEEVVESVFAGWSYRNRSDAHFAAWNTLLQRSSAGGSRHSKTSGIDEVQTEGPVPITPKPVQVLLNIEAANWSFKAHPGAFRRIVMNLLGNSLKFTNTGFIRINLHQETDLGSGRDYPVKTVVLTVSDSGKGIGEEYLRHRLFTPFSQEDPFAPGTGLGLSLVRQMAITLGGNINVVSRVNHGTTVTVSLPLPQDAAIAEEEPIFQQNIRALSDCTVILSGFETRIKLREGFRREDKKQRSQLKTMEAICRDWLQMEVIPELHNVSSPPPDFVIYNHKKTPDDSLEEMSGLARCPHVFLRQDSAAVYDLTTPKLGHSTEGVSFITQPIGPRKLADALVASRIRFQDASNHELLGLASSADQAFRPPDISSSIASPEIIGGLSSSPILSTGGLRTDLTPLGGILIKPELRFAEPPPEPLIAPVESGLLDELSESLRKDPAILIVDDNPINIKILVAYMTKLNHIHRTAMNGLEAVEMYTNAPEKYRCIVTDISMPIMDGLESTRRIREFERANKLEPAIVIALTGLSGAGIQQDAFVSGVDLFLTRPLGLKGLADALESAGVV</sequence>
<dbReference type="FunFam" id="1.10.287.130:FF:000023">
    <property type="entry name" value="Sensor histidine kinase/response regulator, putative"/>
    <property type="match status" value="1"/>
</dbReference>
<name>A0AAJ0MDE7_9PEZI</name>
<dbReference type="InterPro" id="IPR011006">
    <property type="entry name" value="CheY-like_superfamily"/>
</dbReference>
<evidence type="ECO:0000256" key="3">
    <source>
        <dbReference type="SAM" id="MobiDB-lite"/>
    </source>
</evidence>
<dbReference type="InterPro" id="IPR050956">
    <property type="entry name" value="2C_system_His_kinase"/>
</dbReference>
<evidence type="ECO:0000256" key="1">
    <source>
        <dbReference type="ARBA" id="ARBA00022553"/>
    </source>
</evidence>
<gene>
    <name evidence="6" type="ORF">B0T25DRAFT_262015</name>
</gene>
<dbReference type="InterPro" id="IPR005467">
    <property type="entry name" value="His_kinase_dom"/>
</dbReference>
<dbReference type="SUPFAM" id="SSF52172">
    <property type="entry name" value="CheY-like"/>
    <property type="match status" value="1"/>
</dbReference>
<dbReference type="Pfam" id="PF00512">
    <property type="entry name" value="HisKA"/>
    <property type="match status" value="1"/>
</dbReference>
<dbReference type="InterPro" id="IPR003661">
    <property type="entry name" value="HisK_dim/P_dom"/>
</dbReference>
<feature type="region of interest" description="Disordered" evidence="3">
    <location>
        <begin position="653"/>
        <end position="680"/>
    </location>
</feature>
<dbReference type="SUPFAM" id="SSF55874">
    <property type="entry name" value="ATPase domain of HSP90 chaperone/DNA topoisomerase II/histidine kinase"/>
    <property type="match status" value="1"/>
</dbReference>